<evidence type="ECO:0000256" key="4">
    <source>
        <dbReference type="ARBA" id="ARBA00022679"/>
    </source>
</evidence>
<keyword evidence="8" id="KW-0238">DNA-binding</keyword>
<dbReference type="SMART" id="SM00220">
    <property type="entry name" value="S_TKc"/>
    <property type="match status" value="1"/>
</dbReference>
<dbReference type="InterPro" id="IPR011006">
    <property type="entry name" value="CheY-like_superfamily"/>
</dbReference>
<dbReference type="CDD" id="cd17535">
    <property type="entry name" value="REC_NarL-like"/>
    <property type="match status" value="1"/>
</dbReference>
<dbReference type="InterPro" id="IPR008271">
    <property type="entry name" value="Ser/Thr_kinase_AS"/>
</dbReference>
<dbReference type="CDD" id="cd06170">
    <property type="entry name" value="LuxR_C_like"/>
    <property type="match status" value="1"/>
</dbReference>
<dbReference type="PROSITE" id="PS00107">
    <property type="entry name" value="PROTEIN_KINASE_ATP"/>
    <property type="match status" value="1"/>
</dbReference>
<dbReference type="InterPro" id="IPR000719">
    <property type="entry name" value="Prot_kinase_dom"/>
</dbReference>
<evidence type="ECO:0000313" key="14">
    <source>
        <dbReference type="EMBL" id="PJF30621.1"/>
    </source>
</evidence>
<dbReference type="Pfam" id="PF00072">
    <property type="entry name" value="Response_reg"/>
    <property type="match status" value="1"/>
</dbReference>
<dbReference type="GO" id="GO:0000160">
    <property type="term" value="P:phosphorelay signal transduction system"/>
    <property type="evidence" value="ECO:0007669"/>
    <property type="project" value="InterPro"/>
</dbReference>
<evidence type="ECO:0000259" key="11">
    <source>
        <dbReference type="PROSITE" id="PS50011"/>
    </source>
</evidence>
<dbReference type="PANTHER" id="PTHR43289">
    <property type="entry name" value="MITOGEN-ACTIVATED PROTEIN KINASE KINASE KINASE 20-RELATED"/>
    <property type="match status" value="1"/>
</dbReference>
<dbReference type="InterPro" id="IPR017441">
    <property type="entry name" value="Protein_kinase_ATP_BS"/>
</dbReference>
<dbReference type="FunFam" id="1.10.510.10:FF:000021">
    <property type="entry name" value="Serine/threonine protein kinase"/>
    <property type="match status" value="1"/>
</dbReference>
<dbReference type="AlphaFoldDB" id="A0A2M8NZA4"/>
<protein>
    <recommendedName>
        <fullName evidence="1">non-specific serine/threonine protein kinase</fullName>
        <ecNumber evidence="1">2.7.11.1</ecNumber>
    </recommendedName>
</protein>
<dbReference type="PANTHER" id="PTHR43289:SF6">
    <property type="entry name" value="SERINE_THREONINE-PROTEIN KINASE NEKL-3"/>
    <property type="match status" value="1"/>
</dbReference>
<dbReference type="EMBL" id="PGTK01000008">
    <property type="protein sequence ID" value="PJF30621.1"/>
    <property type="molecule type" value="Genomic_DNA"/>
</dbReference>
<keyword evidence="2" id="KW-0723">Serine/threonine-protein kinase</keyword>
<evidence type="ECO:0000256" key="1">
    <source>
        <dbReference type="ARBA" id="ARBA00012513"/>
    </source>
</evidence>
<dbReference type="InterPro" id="IPR011009">
    <property type="entry name" value="Kinase-like_dom_sf"/>
</dbReference>
<dbReference type="Pfam" id="PF00196">
    <property type="entry name" value="GerE"/>
    <property type="match status" value="1"/>
</dbReference>
<dbReference type="Gene3D" id="3.40.50.2300">
    <property type="match status" value="1"/>
</dbReference>
<dbReference type="SUPFAM" id="SSF56112">
    <property type="entry name" value="Protein kinase-like (PK-like)"/>
    <property type="match status" value="1"/>
</dbReference>
<feature type="domain" description="Protein kinase" evidence="11">
    <location>
        <begin position="12"/>
        <end position="268"/>
    </location>
</feature>
<dbReference type="GO" id="GO:0005524">
    <property type="term" value="F:ATP binding"/>
    <property type="evidence" value="ECO:0007669"/>
    <property type="project" value="UniProtKB-UniRule"/>
</dbReference>
<dbReference type="InterPro" id="IPR001789">
    <property type="entry name" value="Sig_transdc_resp-reg_receiver"/>
</dbReference>
<dbReference type="InterPro" id="IPR058245">
    <property type="entry name" value="NreC/VraR/RcsB-like_REC"/>
</dbReference>
<dbReference type="PROSITE" id="PS50011">
    <property type="entry name" value="PROTEIN_KINASE_DOM"/>
    <property type="match status" value="1"/>
</dbReference>
<feature type="modified residue" description="4-aspartylphosphate" evidence="9">
    <location>
        <position position="340"/>
    </location>
</feature>
<evidence type="ECO:0000256" key="5">
    <source>
        <dbReference type="ARBA" id="ARBA00022741"/>
    </source>
</evidence>
<dbReference type="Gene3D" id="1.10.510.10">
    <property type="entry name" value="Transferase(Phosphotransferase) domain 1"/>
    <property type="match status" value="1"/>
</dbReference>
<dbReference type="SUPFAM" id="SSF46894">
    <property type="entry name" value="C-terminal effector domain of the bipartite response regulators"/>
    <property type="match status" value="1"/>
</dbReference>
<evidence type="ECO:0000256" key="9">
    <source>
        <dbReference type="PROSITE-ProRule" id="PRU00169"/>
    </source>
</evidence>
<sequence length="503" mass="55168">MVRLGQRLNDRYLVEELIGEGATSAVYRGTDTVLRRAVAIKVLHPHVHATTRQRFEQEAQASAKLNHPNIMMIFDRGRDRDDYYLVVELVRGKPLYEYIPCNPETAAQLGSQICLALDYAHRAGIIHRDIKPANIYVTPENTIKIMDFGLAIPIDGSQKRLTAHGSIIGTPAYLSPEQAQGKPLDPRTDLYSLGVVLYEMVTGQLPFDADDITSILIQQVNKAPVPPSQLVRDLPHSLEAVILKALEKKPEQRFSTALEMAAALDAVFKQPAASTGAVTMEARSKPRIRAVLADDHPSLRTPLAAYLELSGEIVVVAEAGDGYEAIEACRQHQPDVLLLDLNMPNLSGLDALPQIKRLSPNSKVLVLTARDETPYIMRALRSGANGYILKTATEQEVVSAVKDVYEGSTVLGQGVAERVVEGLRSMDRSDPLNEQEHAVLRCVAAGFEENDQIAARLGIEESSVPRLLKNAIDKLGVKSRSEAALMALRAGWISMEDVRNLTG</sequence>
<gene>
    <name evidence="14" type="ORF">CUN51_07375</name>
</gene>
<name>A0A2M8NZA4_9CHLR</name>
<keyword evidence="4" id="KW-0808">Transferase</keyword>
<dbReference type="PROSITE" id="PS50043">
    <property type="entry name" value="HTH_LUXR_2"/>
    <property type="match status" value="1"/>
</dbReference>
<keyword evidence="7 10" id="KW-0067">ATP-binding</keyword>
<evidence type="ECO:0000256" key="6">
    <source>
        <dbReference type="ARBA" id="ARBA00022777"/>
    </source>
</evidence>
<evidence type="ECO:0000256" key="10">
    <source>
        <dbReference type="PROSITE-ProRule" id="PRU10141"/>
    </source>
</evidence>
<evidence type="ECO:0000256" key="2">
    <source>
        <dbReference type="ARBA" id="ARBA00022527"/>
    </source>
</evidence>
<dbReference type="GO" id="GO:0004674">
    <property type="term" value="F:protein serine/threonine kinase activity"/>
    <property type="evidence" value="ECO:0007669"/>
    <property type="project" value="UniProtKB-KW"/>
</dbReference>
<dbReference type="CDD" id="cd14014">
    <property type="entry name" value="STKc_PknB_like"/>
    <property type="match status" value="1"/>
</dbReference>
<feature type="domain" description="Response regulatory" evidence="13">
    <location>
        <begin position="289"/>
        <end position="405"/>
    </location>
</feature>
<dbReference type="PROSITE" id="PS50110">
    <property type="entry name" value="RESPONSE_REGULATORY"/>
    <property type="match status" value="1"/>
</dbReference>
<reference evidence="14 15" key="1">
    <citation type="submission" date="2017-11" db="EMBL/GenBank/DDBJ databases">
        <title>Evolution of Phototrophy in the Chloroflexi Phylum Driven by Horizontal Gene Transfer.</title>
        <authorList>
            <person name="Ward L.M."/>
            <person name="Hemp J."/>
            <person name="Shih P.M."/>
            <person name="Mcglynn S.E."/>
            <person name="Fischer W."/>
        </authorList>
    </citation>
    <scope>NUCLEOTIDE SEQUENCE [LARGE SCALE GENOMIC DNA]</scope>
    <source>
        <strain evidence="14">CP2_2F</strain>
    </source>
</reference>
<dbReference type="GO" id="GO:0003677">
    <property type="term" value="F:DNA binding"/>
    <property type="evidence" value="ECO:0007669"/>
    <property type="project" value="UniProtKB-KW"/>
</dbReference>
<accession>A0A2M8NZA4</accession>
<dbReference type="GO" id="GO:0006355">
    <property type="term" value="P:regulation of DNA-templated transcription"/>
    <property type="evidence" value="ECO:0007669"/>
    <property type="project" value="InterPro"/>
</dbReference>
<evidence type="ECO:0000259" key="12">
    <source>
        <dbReference type="PROSITE" id="PS50043"/>
    </source>
</evidence>
<evidence type="ECO:0000256" key="3">
    <source>
        <dbReference type="ARBA" id="ARBA00022553"/>
    </source>
</evidence>
<dbReference type="SMART" id="SM00421">
    <property type="entry name" value="HTH_LUXR"/>
    <property type="match status" value="1"/>
</dbReference>
<evidence type="ECO:0000313" key="15">
    <source>
        <dbReference type="Proteomes" id="UP000228921"/>
    </source>
</evidence>
<keyword evidence="5 10" id="KW-0547">Nucleotide-binding</keyword>
<dbReference type="Proteomes" id="UP000228921">
    <property type="component" value="Unassembled WGS sequence"/>
</dbReference>
<dbReference type="PROSITE" id="PS00108">
    <property type="entry name" value="PROTEIN_KINASE_ST"/>
    <property type="match status" value="1"/>
</dbReference>
<evidence type="ECO:0000256" key="8">
    <source>
        <dbReference type="ARBA" id="ARBA00023125"/>
    </source>
</evidence>
<dbReference type="InterPro" id="IPR016032">
    <property type="entry name" value="Sig_transdc_resp-reg_C-effctor"/>
</dbReference>
<dbReference type="SUPFAM" id="SSF52172">
    <property type="entry name" value="CheY-like"/>
    <property type="match status" value="1"/>
</dbReference>
<dbReference type="SMART" id="SM00448">
    <property type="entry name" value="REC"/>
    <property type="match status" value="1"/>
</dbReference>
<proteinExistence type="predicted"/>
<feature type="domain" description="HTH luxR-type" evidence="12">
    <location>
        <begin position="425"/>
        <end position="491"/>
    </location>
</feature>
<organism evidence="14 15">
    <name type="scientific">Candidatus Thermofonsia Clade 1 bacterium</name>
    <dbReference type="NCBI Taxonomy" id="2364210"/>
    <lineage>
        <taxon>Bacteria</taxon>
        <taxon>Bacillati</taxon>
        <taxon>Chloroflexota</taxon>
        <taxon>Candidatus Thermofontia</taxon>
        <taxon>Candidatus Thermofonsia Clade 1</taxon>
    </lineage>
</organism>
<evidence type="ECO:0000256" key="7">
    <source>
        <dbReference type="ARBA" id="ARBA00022840"/>
    </source>
</evidence>
<dbReference type="EC" id="2.7.11.1" evidence="1"/>
<dbReference type="Gene3D" id="3.30.200.20">
    <property type="entry name" value="Phosphorylase Kinase, domain 1"/>
    <property type="match status" value="1"/>
</dbReference>
<keyword evidence="6" id="KW-0418">Kinase</keyword>
<keyword evidence="3 9" id="KW-0597">Phosphoprotein</keyword>
<dbReference type="InterPro" id="IPR000792">
    <property type="entry name" value="Tscrpt_reg_LuxR_C"/>
</dbReference>
<evidence type="ECO:0000259" key="13">
    <source>
        <dbReference type="PROSITE" id="PS50110"/>
    </source>
</evidence>
<comment type="caution">
    <text evidence="14">The sequence shown here is derived from an EMBL/GenBank/DDBJ whole genome shotgun (WGS) entry which is preliminary data.</text>
</comment>
<dbReference type="Pfam" id="PF00069">
    <property type="entry name" value="Pkinase"/>
    <property type="match status" value="1"/>
</dbReference>
<feature type="binding site" evidence="10">
    <location>
        <position position="41"/>
    </location>
    <ligand>
        <name>ATP</name>
        <dbReference type="ChEBI" id="CHEBI:30616"/>
    </ligand>
</feature>